<dbReference type="InterPro" id="IPR036259">
    <property type="entry name" value="MFS_trans_sf"/>
</dbReference>
<dbReference type="SUPFAM" id="SSF103473">
    <property type="entry name" value="MFS general substrate transporter"/>
    <property type="match status" value="1"/>
</dbReference>
<feature type="transmembrane region" description="Helical" evidence="7">
    <location>
        <begin position="85"/>
        <end position="105"/>
    </location>
</feature>
<dbReference type="CDD" id="cd06173">
    <property type="entry name" value="MFS_MefA_like"/>
    <property type="match status" value="1"/>
</dbReference>
<dbReference type="InterPro" id="IPR020846">
    <property type="entry name" value="MFS_dom"/>
</dbReference>
<feature type="transmembrane region" description="Helical" evidence="7">
    <location>
        <begin position="52"/>
        <end position="73"/>
    </location>
</feature>
<gene>
    <name evidence="9" type="ORF">LX99_03533</name>
</gene>
<comment type="subcellular location">
    <subcellularLocation>
        <location evidence="1">Cell membrane</location>
        <topology evidence="1">Multi-pass membrane protein</topology>
    </subcellularLocation>
</comment>
<dbReference type="EMBL" id="QGHA01000006">
    <property type="protein sequence ID" value="PWK76665.1"/>
    <property type="molecule type" value="Genomic_DNA"/>
</dbReference>
<comment type="caution">
    <text evidence="9">The sequence shown here is derived from an EMBL/GenBank/DDBJ whole genome shotgun (WGS) entry which is preliminary data.</text>
</comment>
<dbReference type="GO" id="GO:0005886">
    <property type="term" value="C:plasma membrane"/>
    <property type="evidence" value="ECO:0007669"/>
    <property type="project" value="UniProtKB-SubCell"/>
</dbReference>
<feature type="transmembrane region" description="Helical" evidence="7">
    <location>
        <begin position="265"/>
        <end position="285"/>
    </location>
</feature>
<dbReference type="InterPro" id="IPR010290">
    <property type="entry name" value="TM_effector"/>
</dbReference>
<keyword evidence="5 7" id="KW-1133">Transmembrane helix</keyword>
<evidence type="ECO:0000256" key="3">
    <source>
        <dbReference type="ARBA" id="ARBA00022475"/>
    </source>
</evidence>
<sequence length="423" mass="46208">MLLLGFGTMNVFRSLKYRNFKLFFYGQSISLIGTWMQKTAVAWLVYRLTGSALLLGVVSFVSLIPSLILAPYAGSIVDRHNRYRILVITQVVSMLQAGALAFMLLFRFYNIPAIIGLSLLQGIVNAFDVTCRQSLMVDMVDDKNDLPNAIALNSTMTNLARIAGPAIAGIVLSVFGEDICFFGNFISYIPVLTCLFMMKLNTIVPVRSEKSIWAELQEGFRYVSGDPDLSSMILMLTASSLFVIPFNTLMPIFAKDIFNGDAKTFSWFESAAGLGSVISAVYLANLKTSKNLVKIMSTASLIFGVSVLMVAYAGKLPFALIFMVFTGIGMMAQTSAINTYIQTHAVPAMRARAISYYVMAYQGMIPVGSLMAGWLAGALGPRRAVCIEGIIGVLATALFVLYKRRQAASGNLPDKTVFGRLSR</sequence>
<dbReference type="PANTHER" id="PTHR23513:SF11">
    <property type="entry name" value="STAPHYLOFERRIN A TRANSPORTER"/>
    <property type="match status" value="1"/>
</dbReference>
<feature type="transmembrane region" description="Helical" evidence="7">
    <location>
        <begin position="111"/>
        <end position="129"/>
    </location>
</feature>
<proteinExistence type="predicted"/>
<evidence type="ECO:0000256" key="4">
    <source>
        <dbReference type="ARBA" id="ARBA00022692"/>
    </source>
</evidence>
<dbReference type="Proteomes" id="UP000245678">
    <property type="component" value="Unassembled WGS sequence"/>
</dbReference>
<dbReference type="PROSITE" id="PS50850">
    <property type="entry name" value="MFS"/>
    <property type="match status" value="1"/>
</dbReference>
<keyword evidence="2" id="KW-0813">Transport</keyword>
<feature type="transmembrane region" description="Helical" evidence="7">
    <location>
        <begin position="382"/>
        <end position="402"/>
    </location>
</feature>
<dbReference type="GO" id="GO:0022857">
    <property type="term" value="F:transmembrane transporter activity"/>
    <property type="evidence" value="ECO:0007669"/>
    <property type="project" value="InterPro"/>
</dbReference>
<feature type="transmembrane region" description="Helical" evidence="7">
    <location>
        <begin position="292"/>
        <end position="312"/>
    </location>
</feature>
<keyword evidence="10" id="KW-1185">Reference proteome</keyword>
<feature type="domain" description="Major facilitator superfamily (MFS) profile" evidence="8">
    <location>
        <begin position="226"/>
        <end position="423"/>
    </location>
</feature>
<feature type="transmembrane region" description="Helical" evidence="7">
    <location>
        <begin position="233"/>
        <end position="253"/>
    </location>
</feature>
<evidence type="ECO:0000256" key="6">
    <source>
        <dbReference type="ARBA" id="ARBA00023136"/>
    </source>
</evidence>
<name>A0A316HED9_9SPHI</name>
<feature type="transmembrane region" description="Helical" evidence="7">
    <location>
        <begin position="318"/>
        <end position="341"/>
    </location>
</feature>
<organism evidence="9 10">
    <name type="scientific">Mucilaginibacter oryzae</name>
    <dbReference type="NCBI Taxonomy" id="468058"/>
    <lineage>
        <taxon>Bacteria</taxon>
        <taxon>Pseudomonadati</taxon>
        <taxon>Bacteroidota</taxon>
        <taxon>Sphingobacteriia</taxon>
        <taxon>Sphingobacteriales</taxon>
        <taxon>Sphingobacteriaceae</taxon>
        <taxon>Mucilaginibacter</taxon>
    </lineage>
</organism>
<reference evidence="9 10" key="1">
    <citation type="submission" date="2018-05" db="EMBL/GenBank/DDBJ databases">
        <title>Genomic Encyclopedia of Archaeal and Bacterial Type Strains, Phase II (KMG-II): from individual species to whole genera.</title>
        <authorList>
            <person name="Goeker M."/>
        </authorList>
    </citation>
    <scope>NUCLEOTIDE SEQUENCE [LARGE SCALE GENOMIC DNA]</scope>
    <source>
        <strain evidence="9 10">DSM 19975</strain>
    </source>
</reference>
<feature type="transmembrane region" description="Helical" evidence="7">
    <location>
        <begin position="22"/>
        <end position="46"/>
    </location>
</feature>
<protein>
    <submittedName>
        <fullName evidence="9">Putative MFS family arabinose efflux permease</fullName>
    </submittedName>
</protein>
<accession>A0A316HED9</accession>
<evidence type="ECO:0000256" key="5">
    <source>
        <dbReference type="ARBA" id="ARBA00022989"/>
    </source>
</evidence>
<keyword evidence="4 7" id="KW-0812">Transmembrane</keyword>
<evidence type="ECO:0000313" key="10">
    <source>
        <dbReference type="Proteomes" id="UP000245678"/>
    </source>
</evidence>
<dbReference type="Gene3D" id="1.20.1250.20">
    <property type="entry name" value="MFS general substrate transporter like domains"/>
    <property type="match status" value="1"/>
</dbReference>
<dbReference type="AlphaFoldDB" id="A0A316HED9"/>
<keyword evidence="3" id="KW-1003">Cell membrane</keyword>
<evidence type="ECO:0000256" key="7">
    <source>
        <dbReference type="SAM" id="Phobius"/>
    </source>
</evidence>
<keyword evidence="6 7" id="KW-0472">Membrane</keyword>
<dbReference type="PANTHER" id="PTHR23513">
    <property type="entry name" value="INTEGRAL MEMBRANE EFFLUX PROTEIN-RELATED"/>
    <property type="match status" value="1"/>
</dbReference>
<feature type="transmembrane region" description="Helical" evidence="7">
    <location>
        <begin position="353"/>
        <end position="376"/>
    </location>
</feature>
<evidence type="ECO:0000256" key="2">
    <source>
        <dbReference type="ARBA" id="ARBA00022448"/>
    </source>
</evidence>
<dbReference type="Pfam" id="PF05977">
    <property type="entry name" value="MFS_3"/>
    <property type="match status" value="1"/>
</dbReference>
<evidence type="ECO:0000313" key="9">
    <source>
        <dbReference type="EMBL" id="PWK76665.1"/>
    </source>
</evidence>
<evidence type="ECO:0000259" key="8">
    <source>
        <dbReference type="PROSITE" id="PS50850"/>
    </source>
</evidence>
<evidence type="ECO:0000256" key="1">
    <source>
        <dbReference type="ARBA" id="ARBA00004651"/>
    </source>
</evidence>